<dbReference type="PANTHER" id="PTHR18829">
    <property type="entry name" value="PROTEIN YAE1 HOMOLOG"/>
    <property type="match status" value="1"/>
</dbReference>
<keyword evidence="3" id="KW-0963">Cytoplasm</keyword>
<organism evidence="7 8">
    <name type="scientific">Malus domestica</name>
    <name type="common">Apple</name>
    <name type="synonym">Pyrus malus</name>
    <dbReference type="NCBI Taxonomy" id="3750"/>
    <lineage>
        <taxon>Eukaryota</taxon>
        <taxon>Viridiplantae</taxon>
        <taxon>Streptophyta</taxon>
        <taxon>Embryophyta</taxon>
        <taxon>Tracheophyta</taxon>
        <taxon>Spermatophyta</taxon>
        <taxon>Magnoliopsida</taxon>
        <taxon>eudicotyledons</taxon>
        <taxon>Gunneridae</taxon>
        <taxon>Pentapetalae</taxon>
        <taxon>rosids</taxon>
        <taxon>fabids</taxon>
        <taxon>Rosales</taxon>
        <taxon>Rosaceae</taxon>
        <taxon>Amygdaloideae</taxon>
        <taxon>Maleae</taxon>
        <taxon>Malus</taxon>
    </lineage>
</organism>
<dbReference type="InterPro" id="IPR038881">
    <property type="entry name" value="Yae1-like"/>
</dbReference>
<evidence type="ECO:0000256" key="4">
    <source>
        <dbReference type="ARBA" id="ARBA00022737"/>
    </source>
</evidence>
<keyword evidence="4" id="KW-0677">Repeat</keyword>
<feature type="domain" description="Essential protein Yae1 N-terminal" evidence="6">
    <location>
        <begin position="282"/>
        <end position="319"/>
    </location>
</feature>
<keyword evidence="8" id="KW-1185">Reference proteome</keyword>
<dbReference type="Pfam" id="PF09811">
    <property type="entry name" value="Yae1_N"/>
    <property type="match status" value="1"/>
</dbReference>
<keyword evidence="5" id="KW-0539">Nucleus</keyword>
<evidence type="ECO:0000313" key="7">
    <source>
        <dbReference type="EMBL" id="RXI05293.1"/>
    </source>
</evidence>
<proteinExistence type="predicted"/>
<dbReference type="GO" id="GO:0005634">
    <property type="term" value="C:nucleus"/>
    <property type="evidence" value="ECO:0007669"/>
    <property type="project" value="UniProtKB-SubCell"/>
</dbReference>
<accession>A0A498KIQ8</accession>
<evidence type="ECO:0000259" key="6">
    <source>
        <dbReference type="Pfam" id="PF09811"/>
    </source>
</evidence>
<dbReference type="PANTHER" id="PTHR18829:SF0">
    <property type="entry name" value="PROTEIN YAE1 HOMOLOG"/>
    <property type="match status" value="1"/>
</dbReference>
<evidence type="ECO:0000313" key="8">
    <source>
        <dbReference type="Proteomes" id="UP000290289"/>
    </source>
</evidence>
<dbReference type="Gene3D" id="1.25.40.10">
    <property type="entry name" value="Tetratricopeptide repeat domain"/>
    <property type="match status" value="1"/>
</dbReference>
<dbReference type="GO" id="GO:0005737">
    <property type="term" value="C:cytoplasm"/>
    <property type="evidence" value="ECO:0007669"/>
    <property type="project" value="UniProtKB-SubCell"/>
</dbReference>
<reference evidence="7 8" key="1">
    <citation type="submission" date="2018-10" db="EMBL/GenBank/DDBJ databases">
        <title>A high-quality apple genome assembly.</title>
        <authorList>
            <person name="Hu J."/>
        </authorList>
    </citation>
    <scope>NUCLEOTIDE SEQUENCE [LARGE SCALE GENOMIC DNA]</scope>
    <source>
        <strain evidence="8">cv. HFTH1</strain>
        <tissue evidence="7">Young leaf</tissue>
    </source>
</reference>
<evidence type="ECO:0000256" key="5">
    <source>
        <dbReference type="ARBA" id="ARBA00023242"/>
    </source>
</evidence>
<dbReference type="Proteomes" id="UP000290289">
    <property type="component" value="Chromosome 2"/>
</dbReference>
<dbReference type="AlphaFoldDB" id="A0A498KIQ8"/>
<comment type="caution">
    <text evidence="7">The sequence shown here is derived from an EMBL/GenBank/DDBJ whole genome shotgun (WGS) entry which is preliminary data.</text>
</comment>
<protein>
    <recommendedName>
        <fullName evidence="6">Essential protein Yae1 N-terminal domain-containing protein</fullName>
    </recommendedName>
</protein>
<dbReference type="GO" id="GO:0099402">
    <property type="term" value="P:plant organ development"/>
    <property type="evidence" value="ECO:0007669"/>
    <property type="project" value="UniProtKB-ARBA"/>
</dbReference>
<comment type="subcellular location">
    <subcellularLocation>
        <location evidence="2">Cytoplasm</location>
    </subcellularLocation>
    <subcellularLocation>
        <location evidence="1">Nucleus</location>
    </subcellularLocation>
</comment>
<dbReference type="Pfam" id="PF20431">
    <property type="entry name" value="E_motif"/>
    <property type="match status" value="1"/>
</dbReference>
<gene>
    <name evidence="7" type="ORF">DVH24_006550</name>
</gene>
<evidence type="ECO:0000256" key="2">
    <source>
        <dbReference type="ARBA" id="ARBA00004496"/>
    </source>
</evidence>
<dbReference type="FunFam" id="1.25.40.10:FF:000158">
    <property type="entry name" value="pentatricopeptide repeat-containing protein At2g33680"/>
    <property type="match status" value="1"/>
</dbReference>
<dbReference type="InterPro" id="IPR046848">
    <property type="entry name" value="E_motif"/>
</dbReference>
<sequence>MSGEHGLVPLTDHYTCMVDLHSQAGCLNDAKNLIEDMPIEPNAVIWGSLLAACKVHRNITLGEYVAEKLLDIEPKNSILYVLLSNMYAELGIWADVVRVRKLTRQRGVIKQPSCRWIETQGHVHVFLVKDKRHPQRKEIHYVLKLLLEQIRRSGYVEDACDLESNEEHGESQLTSLYHIDMLEDATVGVVTSAASPPLHFFILLQMEGSFAHELYSESLSLEKIQLDPTPSVNSIESDLHDHDWVEPCDEDASWCASDDELHEQSALGREWQRRHNQYHTTGYRDGVIAGKEASSQEGFNIGFKKSVLVGYNWGLVRGVTSFVFFSIHSGVSSIHSALACLPDGLREKLIETEEQRNGFQRLFESVHSISTKDALGYLYDDMIAKKDREQSEISDTTSSLEVGSTEKISHVSGLGNHFAELRSLLVKCPAVNVHLP</sequence>
<dbReference type="EMBL" id="RDQH01000328">
    <property type="protein sequence ID" value="RXI05293.1"/>
    <property type="molecule type" value="Genomic_DNA"/>
</dbReference>
<name>A0A498KIQ8_MALDO</name>
<evidence type="ECO:0000256" key="3">
    <source>
        <dbReference type="ARBA" id="ARBA00022490"/>
    </source>
</evidence>
<evidence type="ECO:0000256" key="1">
    <source>
        <dbReference type="ARBA" id="ARBA00004123"/>
    </source>
</evidence>
<dbReference type="InterPro" id="IPR011990">
    <property type="entry name" value="TPR-like_helical_dom_sf"/>
</dbReference>
<dbReference type="InterPro" id="IPR019191">
    <property type="entry name" value="Essential_protein_Yae1_N"/>
</dbReference>